<dbReference type="Gene3D" id="3.10.290.10">
    <property type="entry name" value="RNA-binding S4 domain"/>
    <property type="match status" value="1"/>
</dbReference>
<feature type="compositionally biased region" description="Basic and acidic residues" evidence="2">
    <location>
        <begin position="314"/>
        <end position="326"/>
    </location>
</feature>
<feature type="region of interest" description="Disordered" evidence="2">
    <location>
        <begin position="188"/>
        <end position="219"/>
    </location>
</feature>
<keyword evidence="5" id="KW-1185">Reference proteome</keyword>
<dbReference type="PROSITE" id="PS50889">
    <property type="entry name" value="S4"/>
    <property type="match status" value="1"/>
</dbReference>
<feature type="region of interest" description="Disordered" evidence="2">
    <location>
        <begin position="314"/>
        <end position="334"/>
    </location>
</feature>
<dbReference type="GO" id="GO:0009982">
    <property type="term" value="F:pseudouridine synthase activity"/>
    <property type="evidence" value="ECO:0007669"/>
    <property type="project" value="InterPro"/>
</dbReference>
<dbReference type="InterPro" id="IPR025714">
    <property type="entry name" value="Methyltranfer_dom"/>
</dbReference>
<keyword evidence="1" id="KW-0694">RNA-binding</keyword>
<protein>
    <submittedName>
        <fullName evidence="4">S-adenosyl-L-methionine-dependent methyltransferase</fullName>
    </submittedName>
</protein>
<dbReference type="Gene3D" id="3.40.50.150">
    <property type="entry name" value="Vaccinia Virus protein VP39"/>
    <property type="match status" value="1"/>
</dbReference>
<dbReference type="InterPro" id="IPR002052">
    <property type="entry name" value="DNA_methylase_N6_adenine_CS"/>
</dbReference>
<dbReference type="GO" id="GO:0032259">
    <property type="term" value="P:methylation"/>
    <property type="evidence" value="ECO:0007669"/>
    <property type="project" value="UniProtKB-KW"/>
</dbReference>
<dbReference type="GO" id="GO:0003723">
    <property type="term" value="F:RNA binding"/>
    <property type="evidence" value="ECO:0007669"/>
    <property type="project" value="UniProtKB-KW"/>
</dbReference>
<comment type="caution">
    <text evidence="4">The sequence shown here is derived from an EMBL/GenBank/DDBJ whole genome shotgun (WGS) entry which is preliminary data.</text>
</comment>
<feature type="compositionally biased region" description="Polar residues" evidence="2">
    <location>
        <begin position="194"/>
        <end position="206"/>
    </location>
</feature>
<dbReference type="PANTHER" id="PTHR18895">
    <property type="entry name" value="HEMK METHYLTRANSFERASE"/>
    <property type="match status" value="1"/>
</dbReference>
<dbReference type="AlphaFoldDB" id="A0A1X2J491"/>
<dbReference type="GO" id="GO:0001522">
    <property type="term" value="P:pseudouridine synthesis"/>
    <property type="evidence" value="ECO:0007669"/>
    <property type="project" value="InterPro"/>
</dbReference>
<sequence length="647" mass="73116">MPDTILHVKATVNSNGHGQRIRKWIMSHYRHIVTSRENAHQSFKRGEISVNGQPSEETRILQESDIVEINYNKTMEHLAALKDFDIEFGYQDSYMAVIWKAPGINHSFLERAVRYHFESNSPCECIWFPYILQKAASGWLIMAKSNKAKDRLIEQYKANKIQLGMLVLCHGQVPPNLATMEYDTDKIPSEEKLTASTPKRQNTALNKNDDDNDDEDEDLEVGGDTVLEQGSKIFRSFNVTSVTRSNNSDYISTVELGLRTPYGSASVRRFFYNHGYTIIGNSVATRPIKTHKDKGLYMTLNKLAMDVLFDESCGERDGKDEGKSDDQPTPSFPIQLVRNEPEKFKLTLEREHRFWKRAYERRLKELQQSGIEMDGTSQSLDYVESYGKEPLAYVLGSKEFHGLRFEIDRSCLIPRASTETLVDAALSWLLDTDTTTAMAPRKRILDMGTGCGNLLISILDKAPQAVGIGVDISQQAVVMAQKNKDKLLADKDASRATFIVKDMAQVTSADLNFISSFNNSNNNNNKDDGSPNNDNGFVDLIVCNPPYLNMDATNRQGANAKDRPSQQQMALSYEPDQALYAEDQGFAWYLTLSELAPRLLASPHGRVILECGKGMMERILVIWSGWKVVSTIKDKQGWDRCLVLERK</sequence>
<feature type="domain" description="Methyltransferase" evidence="3">
    <location>
        <begin position="442"/>
        <end position="510"/>
    </location>
</feature>
<keyword evidence="4" id="KW-0489">Methyltransferase</keyword>
<dbReference type="OrthoDB" id="269872at2759"/>
<dbReference type="GO" id="GO:0008168">
    <property type="term" value="F:methyltransferase activity"/>
    <property type="evidence" value="ECO:0007669"/>
    <property type="project" value="UniProtKB-KW"/>
</dbReference>
<evidence type="ECO:0000259" key="3">
    <source>
        <dbReference type="Pfam" id="PF13847"/>
    </source>
</evidence>
<dbReference type="InterPro" id="IPR050320">
    <property type="entry name" value="N5-glutamine_MTase"/>
</dbReference>
<evidence type="ECO:0000313" key="4">
    <source>
        <dbReference type="EMBL" id="ORZ26044.1"/>
    </source>
</evidence>
<proteinExistence type="predicted"/>
<evidence type="ECO:0000256" key="2">
    <source>
        <dbReference type="SAM" id="MobiDB-lite"/>
    </source>
</evidence>
<dbReference type="PANTHER" id="PTHR18895:SF74">
    <property type="entry name" value="MTRF1L RELEASE FACTOR GLUTAMINE METHYLTRANSFERASE"/>
    <property type="match status" value="1"/>
</dbReference>
<dbReference type="PROSITE" id="PS00092">
    <property type="entry name" value="N6_MTASE"/>
    <property type="match status" value="1"/>
</dbReference>
<dbReference type="SUPFAM" id="SSF53335">
    <property type="entry name" value="S-adenosyl-L-methionine-dependent methyltransferases"/>
    <property type="match status" value="1"/>
</dbReference>
<dbReference type="CDD" id="cd02440">
    <property type="entry name" value="AdoMet_MTases"/>
    <property type="match status" value="1"/>
</dbReference>
<reference evidence="4 5" key="1">
    <citation type="submission" date="2016-07" db="EMBL/GenBank/DDBJ databases">
        <title>Pervasive Adenine N6-methylation of Active Genes in Fungi.</title>
        <authorList>
            <consortium name="DOE Joint Genome Institute"/>
            <person name="Mondo S.J."/>
            <person name="Dannebaum R.O."/>
            <person name="Kuo R.C."/>
            <person name="Labutti K."/>
            <person name="Haridas S."/>
            <person name="Kuo A."/>
            <person name="Salamov A."/>
            <person name="Ahrendt S.R."/>
            <person name="Lipzen A."/>
            <person name="Sullivan W."/>
            <person name="Andreopoulos W.B."/>
            <person name="Clum A."/>
            <person name="Lindquist E."/>
            <person name="Daum C."/>
            <person name="Ramamoorthy G.K."/>
            <person name="Gryganskyi A."/>
            <person name="Culley D."/>
            <person name="Magnuson J.K."/>
            <person name="James T.Y."/>
            <person name="O'Malley M.A."/>
            <person name="Stajich J.E."/>
            <person name="Spatafora J.W."/>
            <person name="Visel A."/>
            <person name="Grigoriev I.V."/>
        </authorList>
    </citation>
    <scope>NUCLEOTIDE SEQUENCE [LARGE SCALE GENOMIC DNA]</scope>
    <source>
        <strain evidence="4 5">NRRL 1336</strain>
    </source>
</reference>
<dbReference type="STRING" id="90262.A0A1X2J491"/>
<dbReference type="EMBL" id="MCGE01000001">
    <property type="protein sequence ID" value="ORZ26044.1"/>
    <property type="molecule type" value="Genomic_DNA"/>
</dbReference>
<name>A0A1X2J491_9FUNG</name>
<dbReference type="SUPFAM" id="SSF55174">
    <property type="entry name" value="Alpha-L RNA-binding motif"/>
    <property type="match status" value="1"/>
</dbReference>
<dbReference type="InterPro" id="IPR029063">
    <property type="entry name" value="SAM-dependent_MTases_sf"/>
</dbReference>
<keyword evidence="4" id="KW-0808">Transferase</keyword>
<feature type="compositionally biased region" description="Acidic residues" evidence="2">
    <location>
        <begin position="210"/>
        <end position="219"/>
    </location>
</feature>
<dbReference type="Proteomes" id="UP000193560">
    <property type="component" value="Unassembled WGS sequence"/>
</dbReference>
<dbReference type="Gene3D" id="3.30.2350.10">
    <property type="entry name" value="Pseudouridine synthase"/>
    <property type="match status" value="1"/>
</dbReference>
<dbReference type="GO" id="GO:0005739">
    <property type="term" value="C:mitochondrion"/>
    <property type="evidence" value="ECO:0007669"/>
    <property type="project" value="TreeGrafter"/>
</dbReference>
<evidence type="ECO:0000256" key="1">
    <source>
        <dbReference type="PROSITE-ProRule" id="PRU00182"/>
    </source>
</evidence>
<dbReference type="InterPro" id="IPR020103">
    <property type="entry name" value="PsdUridine_synth_cat_dom_sf"/>
</dbReference>
<dbReference type="SUPFAM" id="SSF55120">
    <property type="entry name" value="Pseudouridine synthase"/>
    <property type="match status" value="1"/>
</dbReference>
<gene>
    <name evidence="4" type="ORF">BCR42DRAFT_401475</name>
</gene>
<evidence type="ECO:0000313" key="5">
    <source>
        <dbReference type="Proteomes" id="UP000193560"/>
    </source>
</evidence>
<organism evidence="4 5">
    <name type="scientific">Absidia repens</name>
    <dbReference type="NCBI Taxonomy" id="90262"/>
    <lineage>
        <taxon>Eukaryota</taxon>
        <taxon>Fungi</taxon>
        <taxon>Fungi incertae sedis</taxon>
        <taxon>Mucoromycota</taxon>
        <taxon>Mucoromycotina</taxon>
        <taxon>Mucoromycetes</taxon>
        <taxon>Mucorales</taxon>
        <taxon>Cunninghamellaceae</taxon>
        <taxon>Absidia</taxon>
    </lineage>
</organism>
<dbReference type="InterPro" id="IPR036986">
    <property type="entry name" value="S4_RNA-bd_sf"/>
</dbReference>
<accession>A0A1X2J491</accession>
<dbReference type="Pfam" id="PF13847">
    <property type="entry name" value="Methyltransf_31"/>
    <property type="match status" value="1"/>
</dbReference>